<protein>
    <submittedName>
        <fullName evidence="1">Uncharacterized protein</fullName>
    </submittedName>
</protein>
<dbReference type="KEGG" id="bnn:FOA43_001370"/>
<keyword evidence="2" id="KW-1185">Reference proteome</keyword>
<proteinExistence type="predicted"/>
<organism evidence="1 2">
    <name type="scientific">Eeniella nana</name>
    <name type="common">Yeast</name>
    <name type="synonym">Brettanomyces nanus</name>
    <dbReference type="NCBI Taxonomy" id="13502"/>
    <lineage>
        <taxon>Eukaryota</taxon>
        <taxon>Fungi</taxon>
        <taxon>Dikarya</taxon>
        <taxon>Ascomycota</taxon>
        <taxon>Saccharomycotina</taxon>
        <taxon>Pichiomycetes</taxon>
        <taxon>Pichiales</taxon>
        <taxon>Pichiaceae</taxon>
        <taxon>Brettanomyces</taxon>
    </lineage>
</organism>
<accession>A0A875RNQ8</accession>
<name>A0A875RNQ8_EENNA</name>
<evidence type="ECO:0000313" key="2">
    <source>
        <dbReference type="Proteomes" id="UP000662931"/>
    </source>
</evidence>
<dbReference type="GeneID" id="62194771"/>
<dbReference type="Proteomes" id="UP000662931">
    <property type="component" value="Chromosome 1"/>
</dbReference>
<reference evidence="1" key="1">
    <citation type="submission" date="2020-10" db="EMBL/GenBank/DDBJ databases">
        <authorList>
            <person name="Roach M.J.R."/>
        </authorList>
    </citation>
    <scope>NUCLEOTIDE SEQUENCE</scope>
    <source>
        <strain evidence="1">CBS 1945</strain>
    </source>
</reference>
<sequence>MSTLQAFYPPIESDSSTSVETTSVTLNAIVETSTPSILSLPINNPATFISVYESCLKPLYTLNIALLDKLHNRSNYSLLLIHMHQRFISLFRELNDFKKMVSLTHASNFSDSLSNSCFVRSLLSGFDLKFRHFIDDLHSINSQIFSNAEYWALSPLATIYQKIISRSDNGEIFVLKETDKLECLRLDVLVHSDSLKSYKKFGGQFDAKAIVNEDLANFHNELSKCFKSDGFAPQSHSHSKLFKPSPDDYKIATSSQFKQFNARRLQLLGLFDKRIF</sequence>
<gene>
    <name evidence="1" type="ORF">FOA43_001370</name>
</gene>
<dbReference type="AlphaFoldDB" id="A0A875RNQ8"/>
<dbReference type="EMBL" id="CP064812">
    <property type="protein sequence ID" value="QPG74050.1"/>
    <property type="molecule type" value="Genomic_DNA"/>
</dbReference>
<dbReference type="OrthoDB" id="10454128at2759"/>
<evidence type="ECO:0000313" key="1">
    <source>
        <dbReference type="EMBL" id="QPG74050.1"/>
    </source>
</evidence>
<dbReference type="RefSeq" id="XP_038777615.1">
    <property type="nucleotide sequence ID" value="XM_038921687.1"/>
</dbReference>